<reference evidence="2" key="1">
    <citation type="submission" date="2016-10" db="EMBL/GenBank/DDBJ databases">
        <authorList>
            <person name="Varghese N."/>
            <person name="Submissions S."/>
        </authorList>
    </citation>
    <scope>NUCLEOTIDE SEQUENCE [LARGE SCALE GENOMIC DNA]</scope>
    <source>
        <strain evidence="2">DSM 44796</strain>
    </source>
</reference>
<organism evidence="1 2">
    <name type="scientific">Lentzea albidocapillata subsp. violacea</name>
    <dbReference type="NCBI Taxonomy" id="128104"/>
    <lineage>
        <taxon>Bacteria</taxon>
        <taxon>Bacillati</taxon>
        <taxon>Actinomycetota</taxon>
        <taxon>Actinomycetes</taxon>
        <taxon>Pseudonocardiales</taxon>
        <taxon>Pseudonocardiaceae</taxon>
        <taxon>Lentzea</taxon>
    </lineage>
</organism>
<accession>A0A1G9QDG1</accession>
<dbReference type="InterPro" id="IPR038765">
    <property type="entry name" value="Papain-like_cys_pep_sf"/>
</dbReference>
<dbReference type="RefSeq" id="WP_090011198.1">
    <property type="nucleotide sequence ID" value="NZ_FNET01000016.1"/>
</dbReference>
<dbReference type="Gene3D" id="3.90.1720.10">
    <property type="entry name" value="endopeptidase domain like (from Nostoc punctiforme)"/>
    <property type="match status" value="1"/>
</dbReference>
<dbReference type="EMBL" id="FNET01000016">
    <property type="protein sequence ID" value="SDM09112.1"/>
    <property type="molecule type" value="Genomic_DNA"/>
</dbReference>
<dbReference type="Proteomes" id="UP000199682">
    <property type="component" value="Unassembled WGS sequence"/>
</dbReference>
<dbReference type="SUPFAM" id="SSF54001">
    <property type="entry name" value="Cysteine proteinases"/>
    <property type="match status" value="1"/>
</dbReference>
<protein>
    <submittedName>
        <fullName evidence="1">NlpC/P60 family protein</fullName>
    </submittedName>
</protein>
<sequence length="137" mass="15488">MNDILRRAASWTGVPYSQNDFHTNEHGTYRTDCSGFASMAWGLPGRPLDPRGGLNTVDLAGISALITKDDLRPGDLLITLTGDHTTRHVTVFCRWADATRSHYWAYEQCSGHGTVHHIVSYPYRHSTSGYHPYRRRD</sequence>
<gene>
    <name evidence="1" type="ORF">SAMN04488074_116118</name>
</gene>
<evidence type="ECO:0000313" key="1">
    <source>
        <dbReference type="EMBL" id="SDM09112.1"/>
    </source>
</evidence>
<proteinExistence type="predicted"/>
<name>A0A1G9QDG1_9PSEU</name>
<dbReference type="AlphaFoldDB" id="A0A1G9QDG1"/>
<evidence type="ECO:0000313" key="2">
    <source>
        <dbReference type="Proteomes" id="UP000199682"/>
    </source>
</evidence>